<evidence type="ECO:0000313" key="2">
    <source>
        <dbReference type="EMBL" id="CAF0902161.1"/>
    </source>
</evidence>
<accession>A0A814ZIY9</accession>
<evidence type="ECO:0000259" key="1">
    <source>
        <dbReference type="PROSITE" id="PS50181"/>
    </source>
</evidence>
<gene>
    <name evidence="2" type="ORF">BJG266_LOCUS10533</name>
    <name evidence="3" type="ORF">QVE165_LOCUS28242</name>
</gene>
<dbReference type="Proteomes" id="UP000663832">
    <property type="component" value="Unassembled WGS sequence"/>
</dbReference>
<feature type="domain" description="F-box" evidence="1">
    <location>
        <begin position="7"/>
        <end position="54"/>
    </location>
</feature>
<comment type="caution">
    <text evidence="3">The sequence shown here is derived from an EMBL/GenBank/DDBJ whole genome shotgun (WGS) entry which is preliminary data.</text>
</comment>
<organism evidence="3 4">
    <name type="scientific">Adineta steineri</name>
    <dbReference type="NCBI Taxonomy" id="433720"/>
    <lineage>
        <taxon>Eukaryota</taxon>
        <taxon>Metazoa</taxon>
        <taxon>Spiralia</taxon>
        <taxon>Gnathifera</taxon>
        <taxon>Rotifera</taxon>
        <taxon>Eurotatoria</taxon>
        <taxon>Bdelloidea</taxon>
        <taxon>Adinetida</taxon>
        <taxon>Adinetidae</taxon>
        <taxon>Adineta</taxon>
    </lineage>
</organism>
<sequence length="544" mass="63805">MNLDNSSISIVDLPDEMLLSIFNKLSNFDVLYWLVGVNKKLDNIARDRKFTQSIDLTSISSSEKDDPKTNAILDRFCLYILPRIDNNVKCLIIDGYFLERILHGNKFFNLQRITLINLDMNMASHILNENYPFVINFKQKLSELIIRIDCEDPSVSMLNLLIDIYHRTFALFSNLKYLDLDVNNNYFFSKSLLSGLSSTACISSSITHLCIKLHNIDDCLRLLDGRLNQLHTYIVKLEFIHDPELLRHYPSEITHNASLLLNNTKNVEKLKCFSLCACVQTTELDSLVIPLVHRLSHLEKLTLSLRVSERYSYIDGTYLENSLLRQMPYLQTFFFDIATEYVYIDGQVRPYFNDIRHTFIQRGYNVDGYIDSMNSINKIWNRYHVYSLPFHMEYIHPISHGFPGGMFINVANLRIRDRSNSFEHSFFAKISRSFPLLRRLSIQIKIEKKEKSEEVSSIIEFSRLVELKYVSAHIDYVEQFLSDMKTRLPSLIKLIIRYEHLATITENFRRNATRINCAKLKSIEFYDETPMVHSKDFYLYFPLL</sequence>
<dbReference type="EMBL" id="CAJNOI010000037">
    <property type="protein sequence ID" value="CAF0902161.1"/>
    <property type="molecule type" value="Genomic_DNA"/>
</dbReference>
<evidence type="ECO:0000313" key="4">
    <source>
        <dbReference type="Proteomes" id="UP000663832"/>
    </source>
</evidence>
<proteinExistence type="predicted"/>
<name>A0A814ZIY9_9BILA</name>
<reference evidence="3" key="1">
    <citation type="submission" date="2021-02" db="EMBL/GenBank/DDBJ databases">
        <authorList>
            <person name="Nowell W R."/>
        </authorList>
    </citation>
    <scope>NUCLEOTIDE SEQUENCE</scope>
</reference>
<dbReference type="PROSITE" id="PS50181">
    <property type="entry name" value="FBOX"/>
    <property type="match status" value="1"/>
</dbReference>
<keyword evidence="4" id="KW-1185">Reference proteome</keyword>
<dbReference type="OrthoDB" id="10047507at2759"/>
<dbReference type="AlphaFoldDB" id="A0A814ZIY9"/>
<dbReference type="InterPro" id="IPR001810">
    <property type="entry name" value="F-box_dom"/>
</dbReference>
<dbReference type="Proteomes" id="UP000663877">
    <property type="component" value="Unassembled WGS sequence"/>
</dbReference>
<evidence type="ECO:0000313" key="3">
    <source>
        <dbReference type="EMBL" id="CAF1246016.1"/>
    </source>
</evidence>
<dbReference type="EMBL" id="CAJNOM010000219">
    <property type="protein sequence ID" value="CAF1246016.1"/>
    <property type="molecule type" value="Genomic_DNA"/>
</dbReference>
<protein>
    <recommendedName>
        <fullName evidence="1">F-box domain-containing protein</fullName>
    </recommendedName>
</protein>